<dbReference type="InterPro" id="IPR015911">
    <property type="entry name" value="Phosphoglycerate_kinase_CS"/>
</dbReference>
<evidence type="ECO:0000256" key="16">
    <source>
        <dbReference type="PIRSR" id="PIRSR000724-2"/>
    </source>
</evidence>
<dbReference type="PROSITE" id="PS00111">
    <property type="entry name" value="PGLYCERATE_KINASE"/>
    <property type="match status" value="1"/>
</dbReference>
<keyword evidence="9 14" id="KW-0808">Transferase</keyword>
<evidence type="ECO:0000256" key="2">
    <source>
        <dbReference type="ARBA" id="ARBA00004496"/>
    </source>
</evidence>
<name>A0A6A9K0T8_PSEAI</name>
<evidence type="ECO:0000256" key="11">
    <source>
        <dbReference type="ARBA" id="ARBA00022777"/>
    </source>
</evidence>
<dbReference type="AlphaFoldDB" id="A0A6A9K0T8"/>
<comment type="subcellular location">
    <subcellularLocation>
        <location evidence="2 14">Cytoplasm</location>
    </subcellularLocation>
</comment>
<dbReference type="GO" id="GO:0005829">
    <property type="term" value="C:cytosol"/>
    <property type="evidence" value="ECO:0007669"/>
    <property type="project" value="TreeGrafter"/>
</dbReference>
<reference evidence="18" key="1">
    <citation type="submission" date="2019-11" db="EMBL/GenBank/DDBJ databases">
        <title>Genomes of ocular Pseudomonas aeruginosa isolates.</title>
        <authorList>
            <person name="Khan M."/>
            <person name="Rice S.A."/>
            <person name="Willcox M.D.P."/>
            <person name="Stapleton F."/>
        </authorList>
    </citation>
    <scope>NUCLEOTIDE SEQUENCE</scope>
    <source>
        <strain evidence="18">PA206</strain>
    </source>
</reference>
<evidence type="ECO:0000256" key="15">
    <source>
        <dbReference type="PIRSR" id="PIRSR000724-1"/>
    </source>
</evidence>
<dbReference type="InterPro" id="IPR036043">
    <property type="entry name" value="Phosphoglycerate_kinase_sf"/>
</dbReference>
<dbReference type="GO" id="GO:0043531">
    <property type="term" value="F:ADP binding"/>
    <property type="evidence" value="ECO:0007669"/>
    <property type="project" value="TreeGrafter"/>
</dbReference>
<protein>
    <recommendedName>
        <fullName evidence="7 14">Phosphoglycerate kinase</fullName>
        <ecNumber evidence="6 14">2.7.2.3</ecNumber>
    </recommendedName>
</protein>
<evidence type="ECO:0000256" key="13">
    <source>
        <dbReference type="ARBA" id="ARBA00023152"/>
    </source>
</evidence>
<evidence type="ECO:0000313" key="18">
    <source>
        <dbReference type="EMBL" id="MUI58622.1"/>
    </source>
</evidence>
<feature type="binding site" evidence="14">
    <location>
        <position position="146"/>
    </location>
    <ligand>
        <name>substrate</name>
    </ligand>
</feature>
<dbReference type="SUPFAM" id="SSF53748">
    <property type="entry name" value="Phosphoglycerate kinase"/>
    <property type="match status" value="1"/>
</dbReference>
<dbReference type="InterPro" id="IPR001576">
    <property type="entry name" value="Phosphoglycerate_kinase"/>
</dbReference>
<dbReference type="EC" id="2.7.2.3" evidence="6 14"/>
<dbReference type="PANTHER" id="PTHR11406:SF23">
    <property type="entry name" value="PHOSPHOGLYCERATE KINASE 1, CHLOROPLASTIC-RELATED"/>
    <property type="match status" value="1"/>
</dbReference>
<dbReference type="Pfam" id="PF00162">
    <property type="entry name" value="PGK"/>
    <property type="match status" value="1"/>
</dbReference>
<evidence type="ECO:0000256" key="8">
    <source>
        <dbReference type="ARBA" id="ARBA00022490"/>
    </source>
</evidence>
<comment type="subunit">
    <text evidence="5 14">Monomer.</text>
</comment>
<evidence type="ECO:0000256" key="14">
    <source>
        <dbReference type="HAMAP-Rule" id="MF_00145"/>
    </source>
</evidence>
<feature type="binding site" evidence="15">
    <location>
        <position position="113"/>
    </location>
    <ligand>
        <name>(2R)-3-phosphoglycerate</name>
        <dbReference type="ChEBI" id="CHEBI:58272"/>
    </ligand>
</feature>
<dbReference type="PRINTS" id="PR00477">
    <property type="entry name" value="PHGLYCKINASE"/>
</dbReference>
<dbReference type="Gene3D" id="3.40.50.1260">
    <property type="entry name" value="Phosphoglycerate kinase, N-terminal domain"/>
    <property type="match status" value="2"/>
</dbReference>
<sequence length="387" mass="40419">MTVLKMTDLDLKGKRVLIREDLNVPVKDGQVQSDARIKAALPTLKLALEKGAAVMVCSHLGRPSEGEFSAENSLKPVAEYLSKALGREVPLLADYLDGVEVKAGDLVLFENVRFNKGEKKNADELAQKYAALCDVFVMDAFGTAHRAEGSTHGVARFAKVAAAGPLLAAELDALGKALGNPARPMAAIVAGSKVSTKLDVLNSLAGICDQLIVGGGIANTFLAAAGHKVGKSLYEADLVETAKAIAAKVKVPLPVDVVVAKEFAESAVATVKAIAEVADDDMILDIGPRTAAQFAELLKTSKTILWNGPVGVFEFDQFGEGTRTLANAIADSAAFSIAGGGDTLAAIDKYGIAERISYISTGGGAFLEFVEGKVLPAVEILEQRAKG</sequence>
<feature type="binding site" evidence="14 15">
    <location>
        <begin position="59"/>
        <end position="62"/>
    </location>
    <ligand>
        <name>substrate</name>
    </ligand>
</feature>
<evidence type="ECO:0000256" key="12">
    <source>
        <dbReference type="ARBA" id="ARBA00022840"/>
    </source>
</evidence>
<evidence type="ECO:0000256" key="4">
    <source>
        <dbReference type="ARBA" id="ARBA00008982"/>
    </source>
</evidence>
<keyword evidence="10 14" id="KW-0547">Nucleotide-binding</keyword>
<evidence type="ECO:0000256" key="7">
    <source>
        <dbReference type="ARBA" id="ARBA00016471"/>
    </source>
</evidence>
<comment type="similarity">
    <text evidence="4 14 17">Belongs to the phosphoglycerate kinase family.</text>
</comment>
<dbReference type="HAMAP" id="MF_00145">
    <property type="entry name" value="Phosphoglyc_kinase"/>
    <property type="match status" value="1"/>
</dbReference>
<accession>A0A6A9K0T8</accession>
<feature type="binding site" evidence="14 16">
    <location>
        <position position="197"/>
    </location>
    <ligand>
        <name>ATP</name>
        <dbReference type="ChEBI" id="CHEBI:30616"/>
    </ligand>
</feature>
<feature type="binding site" evidence="14">
    <location>
        <position position="113"/>
    </location>
    <ligand>
        <name>substrate</name>
    </ligand>
</feature>
<comment type="catalytic activity">
    <reaction evidence="1 14 17">
        <text>(2R)-3-phosphoglycerate + ATP = (2R)-3-phospho-glyceroyl phosphate + ADP</text>
        <dbReference type="Rhea" id="RHEA:14801"/>
        <dbReference type="ChEBI" id="CHEBI:30616"/>
        <dbReference type="ChEBI" id="CHEBI:57604"/>
        <dbReference type="ChEBI" id="CHEBI:58272"/>
        <dbReference type="ChEBI" id="CHEBI:456216"/>
        <dbReference type="EC" id="2.7.2.3"/>
    </reaction>
</comment>
<evidence type="ECO:0000256" key="10">
    <source>
        <dbReference type="ARBA" id="ARBA00022741"/>
    </source>
</evidence>
<dbReference type="GO" id="GO:0004618">
    <property type="term" value="F:phosphoglycerate kinase activity"/>
    <property type="evidence" value="ECO:0007669"/>
    <property type="project" value="UniProtKB-UniRule"/>
</dbReference>
<keyword evidence="8 14" id="KW-0963">Cytoplasm</keyword>
<dbReference type="PIRSF" id="PIRSF000724">
    <property type="entry name" value="Pgk"/>
    <property type="match status" value="1"/>
</dbReference>
<dbReference type="GO" id="GO:0006096">
    <property type="term" value="P:glycolytic process"/>
    <property type="evidence" value="ECO:0007669"/>
    <property type="project" value="UniProtKB-UniRule"/>
</dbReference>
<keyword evidence="13 14" id="KW-0324">Glycolysis</keyword>
<organism evidence="18">
    <name type="scientific">Pseudomonas aeruginosa</name>
    <dbReference type="NCBI Taxonomy" id="287"/>
    <lineage>
        <taxon>Bacteria</taxon>
        <taxon>Pseudomonadati</taxon>
        <taxon>Pseudomonadota</taxon>
        <taxon>Gammaproteobacteria</taxon>
        <taxon>Pseudomonadales</taxon>
        <taxon>Pseudomonadaceae</taxon>
        <taxon>Pseudomonas</taxon>
    </lineage>
</organism>
<dbReference type="RefSeq" id="WP_033970017.1">
    <property type="nucleotide sequence ID" value="NZ_BSBA01000026.1"/>
</dbReference>
<dbReference type="InterPro" id="IPR015824">
    <property type="entry name" value="Phosphoglycerate_kinase_N"/>
</dbReference>
<feature type="binding site" evidence="14 15">
    <location>
        <begin position="21"/>
        <end position="23"/>
    </location>
    <ligand>
        <name>substrate</name>
    </ligand>
</feature>
<feature type="binding site" evidence="14 16">
    <location>
        <position position="314"/>
    </location>
    <ligand>
        <name>ATP</name>
        <dbReference type="ChEBI" id="CHEBI:30616"/>
    </ligand>
</feature>
<feature type="binding site" evidence="15">
    <location>
        <position position="36"/>
    </location>
    <ligand>
        <name>(2R)-3-phosphoglycerate</name>
        <dbReference type="ChEBI" id="CHEBI:58272"/>
    </ligand>
</feature>
<dbReference type="GO" id="GO:0005524">
    <property type="term" value="F:ATP binding"/>
    <property type="evidence" value="ECO:0007669"/>
    <property type="project" value="UniProtKB-KW"/>
</dbReference>
<evidence type="ECO:0000256" key="3">
    <source>
        <dbReference type="ARBA" id="ARBA00004838"/>
    </source>
</evidence>
<evidence type="ECO:0000256" key="9">
    <source>
        <dbReference type="ARBA" id="ARBA00022679"/>
    </source>
</evidence>
<evidence type="ECO:0000256" key="17">
    <source>
        <dbReference type="RuleBase" id="RU000532"/>
    </source>
</evidence>
<dbReference type="FunFam" id="3.40.50.1260:FF:000002">
    <property type="entry name" value="Phosphoglycerate kinase"/>
    <property type="match status" value="1"/>
</dbReference>
<keyword evidence="12 14" id="KW-0067">ATP-binding</keyword>
<gene>
    <name evidence="14 18" type="primary">pgk</name>
    <name evidence="18" type="ORF">GNQ20_12515</name>
</gene>
<dbReference type="EMBL" id="WOAJ01000004">
    <property type="protein sequence ID" value="MUI58622.1"/>
    <property type="molecule type" value="Genomic_DNA"/>
</dbReference>
<comment type="caution">
    <text evidence="14">Lacks conserved residue(s) required for the propagation of feature annotation.</text>
</comment>
<comment type="pathway">
    <text evidence="3 14">Carbohydrate degradation; glycolysis; pyruvate from D-glyceraldehyde 3-phosphate: step 2/5.</text>
</comment>
<dbReference type="PANTHER" id="PTHR11406">
    <property type="entry name" value="PHOSPHOGLYCERATE KINASE"/>
    <property type="match status" value="1"/>
</dbReference>
<dbReference type="UniPathway" id="UPA00109">
    <property type="reaction ID" value="UER00185"/>
</dbReference>
<comment type="caution">
    <text evidence="18">The sequence shown here is derived from an EMBL/GenBank/DDBJ whole genome shotgun (WGS) entry which is preliminary data.</text>
</comment>
<proteinExistence type="inferred from homology"/>
<evidence type="ECO:0000256" key="1">
    <source>
        <dbReference type="ARBA" id="ARBA00000642"/>
    </source>
</evidence>
<evidence type="ECO:0000256" key="5">
    <source>
        <dbReference type="ARBA" id="ARBA00011245"/>
    </source>
</evidence>
<feature type="binding site" evidence="14 16">
    <location>
        <begin position="340"/>
        <end position="343"/>
    </location>
    <ligand>
        <name>ATP</name>
        <dbReference type="ChEBI" id="CHEBI:30616"/>
    </ligand>
</feature>
<keyword evidence="11 14" id="KW-0418">Kinase</keyword>
<dbReference type="FunFam" id="3.40.50.1260:FF:000001">
    <property type="entry name" value="Phosphoglycerate kinase"/>
    <property type="match status" value="1"/>
</dbReference>
<feature type="binding site" evidence="14">
    <location>
        <position position="36"/>
    </location>
    <ligand>
        <name>substrate</name>
    </ligand>
</feature>
<dbReference type="GO" id="GO:0006094">
    <property type="term" value="P:gluconeogenesis"/>
    <property type="evidence" value="ECO:0007669"/>
    <property type="project" value="TreeGrafter"/>
</dbReference>
<feature type="binding site" evidence="15">
    <location>
        <position position="146"/>
    </location>
    <ligand>
        <name>(2R)-3-phosphoglycerate</name>
        <dbReference type="ChEBI" id="CHEBI:58272"/>
    </ligand>
</feature>
<evidence type="ECO:0000256" key="6">
    <source>
        <dbReference type="ARBA" id="ARBA00013061"/>
    </source>
</evidence>